<feature type="region of interest" description="Disordered" evidence="1">
    <location>
        <begin position="88"/>
        <end position="114"/>
    </location>
</feature>
<sequence length="114" mass="12867">MEERLQLCNSELDFVMKKLAFIKSHLILLNDDTPNYADIYDSVHNTKFNRPVGVGTALFAGCSDDELVKVEMVEQFFNDKPTRLCSEMEDAKPDVFGEKHNSKESNQSGLGSFS</sequence>
<evidence type="ECO:0000313" key="3">
    <source>
        <dbReference type="Proteomes" id="UP001293254"/>
    </source>
</evidence>
<accession>A0AAE1XJK5</accession>
<comment type="caution">
    <text evidence="2">The sequence shown here is derived from an EMBL/GenBank/DDBJ whole genome shotgun (WGS) entry which is preliminary data.</text>
</comment>
<keyword evidence="3" id="KW-1185">Reference proteome</keyword>
<feature type="compositionally biased region" description="Basic and acidic residues" evidence="1">
    <location>
        <begin position="89"/>
        <end position="103"/>
    </location>
</feature>
<reference evidence="2" key="1">
    <citation type="submission" date="2020-06" db="EMBL/GenBank/DDBJ databases">
        <authorList>
            <person name="Li T."/>
            <person name="Hu X."/>
            <person name="Zhang T."/>
            <person name="Song X."/>
            <person name="Zhang H."/>
            <person name="Dai N."/>
            <person name="Sheng W."/>
            <person name="Hou X."/>
            <person name="Wei L."/>
        </authorList>
    </citation>
    <scope>NUCLEOTIDE SEQUENCE</scope>
    <source>
        <strain evidence="2">3651</strain>
        <tissue evidence="2">Leaf</tissue>
    </source>
</reference>
<feature type="compositionally biased region" description="Polar residues" evidence="1">
    <location>
        <begin position="104"/>
        <end position="114"/>
    </location>
</feature>
<proteinExistence type="predicted"/>
<evidence type="ECO:0000256" key="1">
    <source>
        <dbReference type="SAM" id="MobiDB-lite"/>
    </source>
</evidence>
<dbReference type="AlphaFoldDB" id="A0AAE1XJK5"/>
<dbReference type="Proteomes" id="UP001293254">
    <property type="component" value="Unassembled WGS sequence"/>
</dbReference>
<dbReference type="EMBL" id="JACGWO010000013">
    <property type="protein sequence ID" value="KAK4412618.1"/>
    <property type="molecule type" value="Genomic_DNA"/>
</dbReference>
<organism evidence="2 3">
    <name type="scientific">Sesamum alatum</name>
    <dbReference type="NCBI Taxonomy" id="300844"/>
    <lineage>
        <taxon>Eukaryota</taxon>
        <taxon>Viridiplantae</taxon>
        <taxon>Streptophyta</taxon>
        <taxon>Embryophyta</taxon>
        <taxon>Tracheophyta</taxon>
        <taxon>Spermatophyta</taxon>
        <taxon>Magnoliopsida</taxon>
        <taxon>eudicotyledons</taxon>
        <taxon>Gunneridae</taxon>
        <taxon>Pentapetalae</taxon>
        <taxon>asterids</taxon>
        <taxon>lamiids</taxon>
        <taxon>Lamiales</taxon>
        <taxon>Pedaliaceae</taxon>
        <taxon>Sesamum</taxon>
    </lineage>
</organism>
<reference evidence="2" key="2">
    <citation type="journal article" date="2024" name="Plant">
        <title>Genomic evolution and insights into agronomic trait innovations of Sesamum species.</title>
        <authorList>
            <person name="Miao H."/>
            <person name="Wang L."/>
            <person name="Qu L."/>
            <person name="Liu H."/>
            <person name="Sun Y."/>
            <person name="Le M."/>
            <person name="Wang Q."/>
            <person name="Wei S."/>
            <person name="Zheng Y."/>
            <person name="Lin W."/>
            <person name="Duan Y."/>
            <person name="Cao H."/>
            <person name="Xiong S."/>
            <person name="Wang X."/>
            <person name="Wei L."/>
            <person name="Li C."/>
            <person name="Ma Q."/>
            <person name="Ju M."/>
            <person name="Zhao R."/>
            <person name="Li G."/>
            <person name="Mu C."/>
            <person name="Tian Q."/>
            <person name="Mei H."/>
            <person name="Zhang T."/>
            <person name="Gao T."/>
            <person name="Zhang H."/>
        </authorList>
    </citation>
    <scope>NUCLEOTIDE SEQUENCE</scope>
    <source>
        <strain evidence="2">3651</strain>
    </source>
</reference>
<gene>
    <name evidence="2" type="ORF">Salat_2908900</name>
</gene>
<name>A0AAE1XJK5_9LAMI</name>
<protein>
    <submittedName>
        <fullName evidence="2">Uncharacterized protein</fullName>
    </submittedName>
</protein>
<evidence type="ECO:0000313" key="2">
    <source>
        <dbReference type="EMBL" id="KAK4412618.1"/>
    </source>
</evidence>